<dbReference type="SMART" id="SM00382">
    <property type="entry name" value="AAA"/>
    <property type="match status" value="1"/>
</dbReference>
<dbReference type="RefSeq" id="WP_308780238.1">
    <property type="nucleotide sequence ID" value="NZ_BLLH01000003.1"/>
</dbReference>
<feature type="domain" description="ABC transporter" evidence="9">
    <location>
        <begin position="7"/>
        <end position="246"/>
    </location>
</feature>
<evidence type="ECO:0000256" key="4">
    <source>
        <dbReference type="ARBA" id="ARBA00022475"/>
    </source>
</evidence>
<comment type="similarity">
    <text evidence="2">Belongs to the ABC transporter superfamily.</text>
</comment>
<name>A0A6A0B5C0_9LACT</name>
<dbReference type="InterPro" id="IPR050086">
    <property type="entry name" value="MetN_ABC_transporter-like"/>
</dbReference>
<evidence type="ECO:0000256" key="3">
    <source>
        <dbReference type="ARBA" id="ARBA00022448"/>
    </source>
</evidence>
<dbReference type="Proteomes" id="UP000475928">
    <property type="component" value="Unassembled WGS sequence"/>
</dbReference>
<reference evidence="10 11" key="1">
    <citation type="submission" date="2020-02" db="EMBL/GenBank/DDBJ databases">
        <title>Draft genome sequence of Lactococcus sp. Hs20B0-1.</title>
        <authorList>
            <person name="Noda S."/>
            <person name="Yuki M."/>
            <person name="Ohkuma M."/>
        </authorList>
    </citation>
    <scope>NUCLEOTIDE SEQUENCE [LARGE SCALE GENOMIC DNA]</scope>
    <source>
        <strain evidence="10 11">Hs20B0-1</strain>
    </source>
</reference>
<evidence type="ECO:0000256" key="1">
    <source>
        <dbReference type="ARBA" id="ARBA00004202"/>
    </source>
</evidence>
<dbReference type="EMBL" id="BLLH01000003">
    <property type="protein sequence ID" value="GFH40422.1"/>
    <property type="molecule type" value="Genomic_DNA"/>
</dbReference>
<keyword evidence="7" id="KW-0029">Amino-acid transport</keyword>
<evidence type="ECO:0000256" key="8">
    <source>
        <dbReference type="ARBA" id="ARBA00023136"/>
    </source>
</evidence>
<proteinExistence type="inferred from homology"/>
<dbReference type="GO" id="GO:0005524">
    <property type="term" value="F:ATP binding"/>
    <property type="evidence" value="ECO:0007669"/>
    <property type="project" value="UniProtKB-KW"/>
</dbReference>
<dbReference type="AlphaFoldDB" id="A0A6A0B5C0"/>
<dbReference type="Gene3D" id="3.40.50.300">
    <property type="entry name" value="P-loop containing nucleotide triphosphate hydrolases"/>
    <property type="match status" value="1"/>
</dbReference>
<dbReference type="GO" id="GO:0015424">
    <property type="term" value="F:ABC-type amino acid transporter activity"/>
    <property type="evidence" value="ECO:0007669"/>
    <property type="project" value="InterPro"/>
</dbReference>
<comment type="caution">
    <text evidence="10">The sequence shown here is derived from an EMBL/GenBank/DDBJ whole genome shotgun (WGS) entry which is preliminary data.</text>
</comment>
<sequence>MEKQIMIEAEGVYKSYGKTEILNDFNFSVKKGEIVTFIGPSGSGKSTFLRMLNYLETPTKGIIKVKGEPFVAAGSKPNDKHIAKMRTEVGMVFQNFNLFPQMTVLENIIQPQIKVRKLEGIEANRNALNLLGQVGMLDRQNHYPSQLSGGQQQRVAIARALAMNPEVLLLDEPTSALDPEMVEEVLKVIQSVAEKGMTMVMVTHEMAFAEKVSDRVVFMADGKIVEEGAPESVMHHAKEARTQAFLQKFSHAG</sequence>
<dbReference type="PANTHER" id="PTHR43166">
    <property type="entry name" value="AMINO ACID IMPORT ATP-BINDING PROTEIN"/>
    <property type="match status" value="1"/>
</dbReference>
<dbReference type="InterPro" id="IPR017871">
    <property type="entry name" value="ABC_transporter-like_CS"/>
</dbReference>
<dbReference type="InterPro" id="IPR030679">
    <property type="entry name" value="ABC_ATPase_HisP-typ"/>
</dbReference>
<dbReference type="PROSITE" id="PS50893">
    <property type="entry name" value="ABC_TRANSPORTER_2"/>
    <property type="match status" value="1"/>
</dbReference>
<evidence type="ECO:0000256" key="7">
    <source>
        <dbReference type="ARBA" id="ARBA00022970"/>
    </source>
</evidence>
<dbReference type="InterPro" id="IPR027417">
    <property type="entry name" value="P-loop_NTPase"/>
</dbReference>
<dbReference type="InterPro" id="IPR003439">
    <property type="entry name" value="ABC_transporter-like_ATP-bd"/>
</dbReference>
<evidence type="ECO:0000259" key="9">
    <source>
        <dbReference type="PROSITE" id="PS50893"/>
    </source>
</evidence>
<dbReference type="SUPFAM" id="SSF52540">
    <property type="entry name" value="P-loop containing nucleoside triphosphate hydrolases"/>
    <property type="match status" value="1"/>
</dbReference>
<dbReference type="GO" id="GO:0005886">
    <property type="term" value="C:plasma membrane"/>
    <property type="evidence" value="ECO:0007669"/>
    <property type="project" value="UniProtKB-SubCell"/>
</dbReference>
<keyword evidence="6 10" id="KW-0067">ATP-binding</keyword>
<dbReference type="InterPro" id="IPR003593">
    <property type="entry name" value="AAA+_ATPase"/>
</dbReference>
<dbReference type="PROSITE" id="PS00211">
    <property type="entry name" value="ABC_TRANSPORTER_1"/>
    <property type="match status" value="1"/>
</dbReference>
<dbReference type="GO" id="GO:0016887">
    <property type="term" value="F:ATP hydrolysis activity"/>
    <property type="evidence" value="ECO:0007669"/>
    <property type="project" value="InterPro"/>
</dbReference>
<dbReference type="Pfam" id="PF00005">
    <property type="entry name" value="ABC_tran"/>
    <property type="match status" value="1"/>
</dbReference>
<comment type="subcellular location">
    <subcellularLocation>
        <location evidence="1">Cell membrane</location>
        <topology evidence="1">Peripheral membrane protein</topology>
    </subcellularLocation>
</comment>
<organism evidence="10 11">
    <name type="scientific">Pseudolactococcus insecticola</name>
    <dbReference type="NCBI Taxonomy" id="2709158"/>
    <lineage>
        <taxon>Bacteria</taxon>
        <taxon>Bacillati</taxon>
        <taxon>Bacillota</taxon>
        <taxon>Bacilli</taxon>
        <taxon>Lactobacillales</taxon>
        <taxon>Streptococcaceae</taxon>
        <taxon>Pseudolactococcus</taxon>
    </lineage>
</organism>
<gene>
    <name evidence="10" type="ORF">Hs20B_08200</name>
</gene>
<dbReference type="FunFam" id="3.40.50.300:FF:000020">
    <property type="entry name" value="Amino acid ABC transporter ATP-binding component"/>
    <property type="match status" value="1"/>
</dbReference>
<dbReference type="CDD" id="cd03262">
    <property type="entry name" value="ABC_HisP_GlnQ"/>
    <property type="match status" value="1"/>
</dbReference>
<evidence type="ECO:0000313" key="11">
    <source>
        <dbReference type="Proteomes" id="UP000475928"/>
    </source>
</evidence>
<evidence type="ECO:0000313" key="10">
    <source>
        <dbReference type="EMBL" id="GFH40422.1"/>
    </source>
</evidence>
<keyword evidence="5" id="KW-0547">Nucleotide-binding</keyword>
<dbReference type="PIRSF" id="PIRSF039085">
    <property type="entry name" value="ABC_ATPase_HisP"/>
    <property type="match status" value="1"/>
</dbReference>
<evidence type="ECO:0000256" key="5">
    <source>
        <dbReference type="ARBA" id="ARBA00022741"/>
    </source>
</evidence>
<evidence type="ECO:0000256" key="6">
    <source>
        <dbReference type="ARBA" id="ARBA00022840"/>
    </source>
</evidence>
<accession>A0A6A0B5C0</accession>
<keyword evidence="3" id="KW-0813">Transport</keyword>
<keyword evidence="11" id="KW-1185">Reference proteome</keyword>
<dbReference type="PANTHER" id="PTHR43166:SF9">
    <property type="entry name" value="GLUTAMATE_ASPARTATE IMPORT ATP-BINDING PROTEIN GLTL"/>
    <property type="match status" value="1"/>
</dbReference>
<evidence type="ECO:0000256" key="2">
    <source>
        <dbReference type="ARBA" id="ARBA00005417"/>
    </source>
</evidence>
<keyword evidence="8" id="KW-0472">Membrane</keyword>
<keyword evidence="4" id="KW-1003">Cell membrane</keyword>
<protein>
    <submittedName>
        <fullName evidence="10">Peptide ABC transporter ATP-binding protein</fullName>
    </submittedName>
</protein>